<protein>
    <recommendedName>
        <fullName evidence="2">site-specific DNA-methyltransferase (adenine-specific)</fullName>
        <ecNumber evidence="2">2.1.1.72</ecNumber>
    </recommendedName>
</protein>
<dbReference type="InterPro" id="IPR022749">
    <property type="entry name" value="D12N6_MeTrfase_N"/>
</dbReference>
<dbReference type="EC" id="2.1.1.72" evidence="2"/>
<dbReference type="NCBIfam" id="TIGR00497">
    <property type="entry name" value="hsdM"/>
    <property type="match status" value="1"/>
</dbReference>
<organism evidence="11 12">
    <name type="scientific">Autumnicola edwardsiae</name>
    <dbReference type="NCBI Taxonomy" id="3075594"/>
    <lineage>
        <taxon>Bacteria</taxon>
        <taxon>Pseudomonadati</taxon>
        <taxon>Bacteroidota</taxon>
        <taxon>Flavobacteriia</taxon>
        <taxon>Flavobacteriales</taxon>
        <taxon>Flavobacteriaceae</taxon>
        <taxon>Autumnicola</taxon>
    </lineage>
</organism>
<dbReference type="InterPro" id="IPR051537">
    <property type="entry name" value="DNA_Adenine_Mtase"/>
</dbReference>
<comment type="caution">
    <text evidence="11">The sequence shown here is derived from an EMBL/GenBank/DDBJ whole genome shotgun (WGS) entry which is preliminary data.</text>
</comment>
<evidence type="ECO:0000256" key="7">
    <source>
        <dbReference type="ARBA" id="ARBA00047942"/>
    </source>
</evidence>
<accession>A0ABU3CYA4</accession>
<evidence type="ECO:0000256" key="6">
    <source>
        <dbReference type="ARBA" id="ARBA00022747"/>
    </source>
</evidence>
<dbReference type="PROSITE" id="PS00092">
    <property type="entry name" value="N6_MTASE"/>
    <property type="match status" value="1"/>
</dbReference>
<keyword evidence="5" id="KW-0949">S-adenosyl-L-methionine</keyword>
<keyword evidence="8" id="KW-0175">Coiled coil</keyword>
<dbReference type="InterPro" id="IPR029063">
    <property type="entry name" value="SAM-dependent_MTases_sf"/>
</dbReference>
<evidence type="ECO:0000256" key="2">
    <source>
        <dbReference type="ARBA" id="ARBA00011900"/>
    </source>
</evidence>
<comment type="catalytic activity">
    <reaction evidence="7">
        <text>a 2'-deoxyadenosine in DNA + S-adenosyl-L-methionine = an N(6)-methyl-2'-deoxyadenosine in DNA + S-adenosyl-L-homocysteine + H(+)</text>
        <dbReference type="Rhea" id="RHEA:15197"/>
        <dbReference type="Rhea" id="RHEA-COMP:12418"/>
        <dbReference type="Rhea" id="RHEA-COMP:12419"/>
        <dbReference type="ChEBI" id="CHEBI:15378"/>
        <dbReference type="ChEBI" id="CHEBI:57856"/>
        <dbReference type="ChEBI" id="CHEBI:59789"/>
        <dbReference type="ChEBI" id="CHEBI:90615"/>
        <dbReference type="ChEBI" id="CHEBI:90616"/>
        <dbReference type="EC" id="2.1.1.72"/>
    </reaction>
</comment>
<evidence type="ECO:0000259" key="10">
    <source>
        <dbReference type="Pfam" id="PF12161"/>
    </source>
</evidence>
<dbReference type="InterPro" id="IPR002052">
    <property type="entry name" value="DNA_methylase_N6_adenine_CS"/>
</dbReference>
<evidence type="ECO:0000256" key="1">
    <source>
        <dbReference type="ARBA" id="ARBA00006594"/>
    </source>
</evidence>
<dbReference type="Proteomes" id="UP001248819">
    <property type="component" value="Unassembled WGS sequence"/>
</dbReference>
<reference evidence="11 12" key="1">
    <citation type="submission" date="2023-09" db="EMBL/GenBank/DDBJ databases">
        <authorList>
            <person name="Rey-Velasco X."/>
        </authorList>
    </citation>
    <scope>NUCLEOTIDE SEQUENCE [LARGE SCALE GENOMIC DNA]</scope>
    <source>
        <strain evidence="11 12">F297</strain>
    </source>
</reference>
<dbReference type="InterPro" id="IPR004546">
    <property type="entry name" value="Restrct_endonuc_T1M"/>
</dbReference>
<dbReference type="PANTHER" id="PTHR42933:SF3">
    <property type="entry name" value="TYPE I RESTRICTION ENZYME MJAVIII METHYLASE SUBUNIT"/>
    <property type="match status" value="1"/>
</dbReference>
<keyword evidence="12" id="KW-1185">Reference proteome</keyword>
<dbReference type="GO" id="GO:0032259">
    <property type="term" value="P:methylation"/>
    <property type="evidence" value="ECO:0007669"/>
    <property type="project" value="UniProtKB-KW"/>
</dbReference>
<sequence>MSNKIKPTQDQINNALWNACDTFRGAFDSSEYKNYILVFMFIKYLSDVWKDHYNELKERYGDDSALIQRKLKRERFVLPENCSFDYIYEHRNDTDIGEKIDKIFAQIEERNIEKLDGVFRNISFNSDKLGQTKDRNRRLKNLINDFAKPELDFRPSLWEGKQDILGEAYMYLLEKFASGAGKKGGEFFTPKEVSGLLAKLVSPQEGDRIFDPTCGSGSLLIKVAEETKDAKGNPTNNFAIYGQESNGDTWALSKMNCFLHKMDSAQIEWCDTINNPKLKEGDALMKFDIVVANPPFSLDKWGHENAEADRYKRFLRGVPPKSKGDYAFILHMIETTLPTGKVGVIVPHGVLFRGSAEQKIRKKLIEENLLEAVIGLPTNLFYGTGIPAAILIFNKAKTTEDILFIDASKEFDDGKKQNVLRKQDIEKIVTTYEDFKTLEKYSSVVKPSEVAENDFNLNIPRYVDTFEEEEPVDIVAVQKNIEELEAELVEVRAEMNKHLKELGFE</sequence>
<feature type="coiled-coil region" evidence="8">
    <location>
        <begin position="474"/>
        <end position="501"/>
    </location>
</feature>
<dbReference type="Pfam" id="PF12161">
    <property type="entry name" value="HsdM_N"/>
    <property type="match status" value="1"/>
</dbReference>
<evidence type="ECO:0000256" key="4">
    <source>
        <dbReference type="ARBA" id="ARBA00022679"/>
    </source>
</evidence>
<dbReference type="GO" id="GO:0009007">
    <property type="term" value="F:site-specific DNA-methyltransferase (adenine-specific) activity"/>
    <property type="evidence" value="ECO:0007669"/>
    <property type="project" value="UniProtKB-EC"/>
</dbReference>
<keyword evidence="6" id="KW-0680">Restriction system</keyword>
<dbReference type="SUPFAM" id="SSF53335">
    <property type="entry name" value="S-adenosyl-L-methionine-dependent methyltransferases"/>
    <property type="match status" value="1"/>
</dbReference>
<dbReference type="Gene3D" id="1.20.1260.30">
    <property type="match status" value="1"/>
</dbReference>
<dbReference type="InterPro" id="IPR003356">
    <property type="entry name" value="DNA_methylase_A-5"/>
</dbReference>
<evidence type="ECO:0000313" key="11">
    <source>
        <dbReference type="EMBL" id="MDT0651236.1"/>
    </source>
</evidence>
<gene>
    <name evidence="11" type="ORF">RM529_13845</name>
</gene>
<dbReference type="PANTHER" id="PTHR42933">
    <property type="entry name" value="SLR6095 PROTEIN"/>
    <property type="match status" value="1"/>
</dbReference>
<keyword evidence="3 11" id="KW-0489">Methyltransferase</keyword>
<feature type="domain" description="DNA methylase adenine-specific" evidence="9">
    <location>
        <begin position="161"/>
        <end position="470"/>
    </location>
</feature>
<dbReference type="InterPro" id="IPR038333">
    <property type="entry name" value="T1MK-like_N_sf"/>
</dbReference>
<proteinExistence type="inferred from homology"/>
<dbReference type="PRINTS" id="PR00507">
    <property type="entry name" value="N12N6MTFRASE"/>
</dbReference>
<evidence type="ECO:0000256" key="8">
    <source>
        <dbReference type="SAM" id="Coils"/>
    </source>
</evidence>
<evidence type="ECO:0000313" key="12">
    <source>
        <dbReference type="Proteomes" id="UP001248819"/>
    </source>
</evidence>
<evidence type="ECO:0000256" key="5">
    <source>
        <dbReference type="ARBA" id="ARBA00022691"/>
    </source>
</evidence>
<dbReference type="Pfam" id="PF02384">
    <property type="entry name" value="N6_Mtase"/>
    <property type="match status" value="1"/>
</dbReference>
<feature type="domain" description="N6 adenine-specific DNA methyltransferase N-terminal" evidence="10">
    <location>
        <begin position="12"/>
        <end position="146"/>
    </location>
</feature>
<dbReference type="EMBL" id="JAVRHP010000092">
    <property type="protein sequence ID" value="MDT0651236.1"/>
    <property type="molecule type" value="Genomic_DNA"/>
</dbReference>
<dbReference type="RefSeq" id="WP_311485362.1">
    <property type="nucleotide sequence ID" value="NZ_JAVRHP010000092.1"/>
</dbReference>
<evidence type="ECO:0000259" key="9">
    <source>
        <dbReference type="Pfam" id="PF02384"/>
    </source>
</evidence>
<evidence type="ECO:0000256" key="3">
    <source>
        <dbReference type="ARBA" id="ARBA00022603"/>
    </source>
</evidence>
<keyword evidence="4 11" id="KW-0808">Transferase</keyword>
<comment type="similarity">
    <text evidence="1">Belongs to the N(4)/N(6)-methyltransferase family.</text>
</comment>
<name>A0ABU3CYA4_9FLAO</name>
<dbReference type="Gene3D" id="3.40.50.150">
    <property type="entry name" value="Vaccinia Virus protein VP39"/>
    <property type="match status" value="1"/>
</dbReference>